<sequence length="445" mass="46430">MSTALVARPAPGARIPAGPAGPAGGVPAPRRRRGLLRRLGGLRHTSPGRLKLLLGALLTLGLLTGLVAGLTGNAAAGGTSDLGSRAQPLLVEAETIYSALADADTTAAQAFLAGGLEPAELTRRYNDDLERATTAIASAARRTPEGSAAAAAVGTLSAGVAKYAALVATARADNRQGLPIGASYLSAASQLNRDTLLPQAQNLFRIAQDEVRAGYSSASSTGWVLLLVVLVLALLVVLVLGQRYLSRATHRTFNVPLVAATVLTVVLAIGAQIVLTGQHAHLNRAEDNGSTPVATLAEARILALRERGDEALTLAARGSGGTYTEDFAQSSARLDGILGRERSTAYLRDEHQAYLAAHRKVRALDDNGDYDRAVKLAVGPETTGAFQTFLAGLNTEINVHKLHFTREINAAGRGLGLLTVFGPLLALVICALAFMGIRARLEEYR</sequence>
<gene>
    <name evidence="3" type="ORF">ACFQS1_27880</name>
</gene>
<accession>A0ABW2HXM6</accession>
<keyword evidence="4" id="KW-1185">Reference proteome</keyword>
<feature type="region of interest" description="Disordered" evidence="1">
    <location>
        <begin position="1"/>
        <end position="30"/>
    </location>
</feature>
<dbReference type="EMBL" id="JBHTBJ010000026">
    <property type="protein sequence ID" value="MFC7277825.1"/>
    <property type="molecule type" value="Genomic_DNA"/>
</dbReference>
<evidence type="ECO:0000313" key="3">
    <source>
        <dbReference type="EMBL" id="MFC7277825.1"/>
    </source>
</evidence>
<reference evidence="4" key="1">
    <citation type="journal article" date="2019" name="Int. J. Syst. Evol. Microbiol.">
        <title>The Global Catalogue of Microorganisms (GCM) 10K type strain sequencing project: providing services to taxonomists for standard genome sequencing and annotation.</title>
        <authorList>
            <consortium name="The Broad Institute Genomics Platform"/>
            <consortium name="The Broad Institute Genome Sequencing Center for Infectious Disease"/>
            <person name="Wu L."/>
            <person name="Ma J."/>
        </authorList>
    </citation>
    <scope>NUCLEOTIDE SEQUENCE [LARGE SCALE GENOMIC DNA]</scope>
    <source>
        <strain evidence="4">XZYJT-10</strain>
    </source>
</reference>
<evidence type="ECO:0000256" key="1">
    <source>
        <dbReference type="SAM" id="MobiDB-lite"/>
    </source>
</evidence>
<keyword evidence="2" id="KW-0472">Membrane</keyword>
<name>A0ABW2HXM6_9ACTN</name>
<evidence type="ECO:0008006" key="5">
    <source>
        <dbReference type="Google" id="ProtNLM"/>
    </source>
</evidence>
<evidence type="ECO:0000313" key="4">
    <source>
        <dbReference type="Proteomes" id="UP001596548"/>
    </source>
</evidence>
<feature type="compositionally biased region" description="Low complexity" evidence="1">
    <location>
        <begin position="7"/>
        <end position="28"/>
    </location>
</feature>
<keyword evidence="2" id="KW-0812">Transmembrane</keyword>
<feature type="transmembrane region" description="Helical" evidence="2">
    <location>
        <begin position="253"/>
        <end position="275"/>
    </location>
</feature>
<comment type="caution">
    <text evidence="3">The sequence shown here is derived from an EMBL/GenBank/DDBJ whole genome shotgun (WGS) entry which is preliminary data.</text>
</comment>
<protein>
    <recommendedName>
        <fullName evidence="5">Secreted protein</fullName>
    </recommendedName>
</protein>
<organism evidence="3 4">
    <name type="scientific">Paractinoplanes rhizophilus</name>
    <dbReference type="NCBI Taxonomy" id="1416877"/>
    <lineage>
        <taxon>Bacteria</taxon>
        <taxon>Bacillati</taxon>
        <taxon>Actinomycetota</taxon>
        <taxon>Actinomycetes</taxon>
        <taxon>Micromonosporales</taxon>
        <taxon>Micromonosporaceae</taxon>
        <taxon>Paractinoplanes</taxon>
    </lineage>
</organism>
<feature type="transmembrane region" description="Helical" evidence="2">
    <location>
        <begin position="415"/>
        <end position="437"/>
    </location>
</feature>
<feature type="transmembrane region" description="Helical" evidence="2">
    <location>
        <begin position="222"/>
        <end position="241"/>
    </location>
</feature>
<proteinExistence type="predicted"/>
<keyword evidence="2" id="KW-1133">Transmembrane helix</keyword>
<feature type="transmembrane region" description="Helical" evidence="2">
    <location>
        <begin position="52"/>
        <end position="76"/>
    </location>
</feature>
<dbReference type="RefSeq" id="WP_378973917.1">
    <property type="nucleotide sequence ID" value="NZ_JBHTBJ010000026.1"/>
</dbReference>
<dbReference type="Proteomes" id="UP001596548">
    <property type="component" value="Unassembled WGS sequence"/>
</dbReference>
<evidence type="ECO:0000256" key="2">
    <source>
        <dbReference type="SAM" id="Phobius"/>
    </source>
</evidence>